<dbReference type="GO" id="GO:0003723">
    <property type="term" value="F:RNA binding"/>
    <property type="evidence" value="ECO:0007669"/>
    <property type="project" value="UniProtKB-UniRule"/>
</dbReference>
<dbReference type="AlphaFoldDB" id="A0A7J5YPG5"/>
<feature type="compositionally biased region" description="Polar residues" evidence="4">
    <location>
        <begin position="345"/>
        <end position="355"/>
    </location>
</feature>
<evidence type="ECO:0000256" key="3">
    <source>
        <dbReference type="PROSITE-ProRule" id="PRU00176"/>
    </source>
</evidence>
<dbReference type="InterPro" id="IPR012677">
    <property type="entry name" value="Nucleotide-bd_a/b_plait_sf"/>
</dbReference>
<dbReference type="PANTHER" id="PTHR13976">
    <property type="entry name" value="HETEROGENEOUS NUCLEAR RIBONUCLEOPROTEIN-RELATED"/>
    <property type="match status" value="1"/>
</dbReference>
<dbReference type="InterPro" id="IPR050666">
    <property type="entry name" value="ESRP"/>
</dbReference>
<gene>
    <name evidence="6" type="ORF">F7725_013214</name>
</gene>
<feature type="compositionally biased region" description="Polar residues" evidence="4">
    <location>
        <begin position="246"/>
        <end position="262"/>
    </location>
</feature>
<evidence type="ECO:0000313" key="6">
    <source>
        <dbReference type="EMBL" id="KAF3851442.1"/>
    </source>
</evidence>
<evidence type="ECO:0000256" key="4">
    <source>
        <dbReference type="SAM" id="MobiDB-lite"/>
    </source>
</evidence>
<dbReference type="OrthoDB" id="431068at2759"/>
<evidence type="ECO:0000256" key="1">
    <source>
        <dbReference type="ARBA" id="ARBA00022737"/>
    </source>
</evidence>
<feature type="region of interest" description="Disordered" evidence="4">
    <location>
        <begin position="337"/>
        <end position="379"/>
    </location>
</feature>
<dbReference type="SMART" id="SM00360">
    <property type="entry name" value="RRM"/>
    <property type="match status" value="1"/>
</dbReference>
<organism evidence="6 7">
    <name type="scientific">Dissostichus mawsoni</name>
    <name type="common">Antarctic cod</name>
    <dbReference type="NCBI Taxonomy" id="36200"/>
    <lineage>
        <taxon>Eukaryota</taxon>
        <taxon>Metazoa</taxon>
        <taxon>Chordata</taxon>
        <taxon>Craniata</taxon>
        <taxon>Vertebrata</taxon>
        <taxon>Euteleostomi</taxon>
        <taxon>Actinopterygii</taxon>
        <taxon>Neopterygii</taxon>
        <taxon>Teleostei</taxon>
        <taxon>Neoteleostei</taxon>
        <taxon>Acanthomorphata</taxon>
        <taxon>Eupercaria</taxon>
        <taxon>Perciformes</taxon>
        <taxon>Notothenioidei</taxon>
        <taxon>Nototheniidae</taxon>
        <taxon>Dissostichus</taxon>
    </lineage>
</organism>
<protein>
    <recommendedName>
        <fullName evidence="5">RRM domain-containing protein</fullName>
    </recommendedName>
</protein>
<evidence type="ECO:0000313" key="7">
    <source>
        <dbReference type="Proteomes" id="UP000518266"/>
    </source>
</evidence>
<dbReference type="PROSITE" id="PS50102">
    <property type="entry name" value="RRM"/>
    <property type="match status" value="1"/>
</dbReference>
<dbReference type="Gene3D" id="3.30.70.330">
    <property type="match status" value="3"/>
</dbReference>
<reference evidence="6 7" key="1">
    <citation type="submission" date="2020-03" db="EMBL/GenBank/DDBJ databases">
        <title>Dissostichus mawsoni Genome sequencing and assembly.</title>
        <authorList>
            <person name="Park H."/>
        </authorList>
    </citation>
    <scope>NUCLEOTIDE SEQUENCE [LARGE SCALE GENOMIC DNA]</scope>
    <source>
        <strain evidence="6">DM0001</strain>
        <tissue evidence="6">Muscle</tissue>
    </source>
</reference>
<keyword evidence="7" id="KW-1185">Reference proteome</keyword>
<name>A0A7J5YPG5_DISMA</name>
<accession>A0A7J5YPG5</accession>
<comment type="caution">
    <text evidence="6">The sequence shown here is derived from an EMBL/GenBank/DDBJ whole genome shotgun (WGS) entry which is preliminary data.</text>
</comment>
<sequence length="379" mass="42167">MSVISFVAVNTLEAFTLSVFFFPSECVQSGHTTAVQERVAEKWLLLQEITEVRCVAVRKLPTCITTRRSSSVLSAGSGFTLQPTWTSTTRAVCPLQLAVRTSQYRFCTKPEPEPEKQEVYFIEVRGLPWSCSCRILDGEKGIHLTVDRNGRLSGEAFIQVEHEDDVRKALEKHRQYLGPRYVEGLEIVGSGITFIQNRRGKNSGEAFVQFSSKEAADEALQKDREHIGQRYIEVFPSSTDQIYSSWVGKSSSVPPQTGTQSTNRKKASDSWDKQGSPQGHHIHMRGLPYQVSADDIVKFFSPLVVSKITIACSPEGRPKGEAEVYFSTHQDALSAMSRDRDYIVSSPSEEQQAVRTQRRHGDARSAAPALSSAPPPDNP</sequence>
<feature type="region of interest" description="Disordered" evidence="4">
    <location>
        <begin position="246"/>
        <end position="283"/>
    </location>
</feature>
<dbReference type="Proteomes" id="UP000518266">
    <property type="component" value="Unassembled WGS sequence"/>
</dbReference>
<dbReference type="InterPro" id="IPR035979">
    <property type="entry name" value="RBD_domain_sf"/>
</dbReference>
<evidence type="ECO:0000256" key="2">
    <source>
        <dbReference type="ARBA" id="ARBA00022884"/>
    </source>
</evidence>
<dbReference type="SUPFAM" id="SSF54928">
    <property type="entry name" value="RNA-binding domain, RBD"/>
    <property type="match status" value="2"/>
</dbReference>
<feature type="domain" description="RRM" evidence="5">
    <location>
        <begin position="280"/>
        <end position="349"/>
    </location>
</feature>
<keyword evidence="2 3" id="KW-0694">RNA-binding</keyword>
<keyword evidence="1" id="KW-0677">Repeat</keyword>
<dbReference type="Pfam" id="PF00076">
    <property type="entry name" value="RRM_1"/>
    <property type="match status" value="1"/>
</dbReference>
<dbReference type="EMBL" id="JAAKFY010000010">
    <property type="protein sequence ID" value="KAF3851442.1"/>
    <property type="molecule type" value="Genomic_DNA"/>
</dbReference>
<dbReference type="InterPro" id="IPR000504">
    <property type="entry name" value="RRM_dom"/>
</dbReference>
<proteinExistence type="predicted"/>
<evidence type="ECO:0000259" key="5">
    <source>
        <dbReference type="PROSITE" id="PS50102"/>
    </source>
</evidence>